<name>A0A8T0DEV5_9TREM</name>
<accession>A0A8T0DEV5</accession>
<dbReference type="Proteomes" id="UP000699462">
    <property type="component" value="Unassembled WGS sequence"/>
</dbReference>
<gene>
    <name evidence="1" type="ORF">P879_08017</name>
</gene>
<comment type="caution">
    <text evidence="1">The sequence shown here is derived from an EMBL/GenBank/DDBJ whole genome shotgun (WGS) entry which is preliminary data.</text>
</comment>
<reference evidence="1 2" key="1">
    <citation type="submission" date="2019-07" db="EMBL/GenBank/DDBJ databases">
        <title>Annotation for the trematode Paragonimus westermani.</title>
        <authorList>
            <person name="Choi Y.-J."/>
        </authorList>
    </citation>
    <scope>NUCLEOTIDE SEQUENCE [LARGE SCALE GENOMIC DNA]</scope>
    <source>
        <strain evidence="1">180907_Pwestermani</strain>
    </source>
</reference>
<sequence>MRENTTIPTRLAKIWLEEKFEGKLDEKCAANTARPSYSKTSHHDEQAGTVSYSTPGSYRLCMTSSFLTINLENQYNRTEPYRLIGWKLSNRFRSLVQNQLDKAEECHFANVIVDNTSLVQSSTKVNLKPGFSWSGLAYYFQLLNFTYPMLNIDSNMQRSVLDICEYTRYT</sequence>
<evidence type="ECO:0000313" key="1">
    <source>
        <dbReference type="EMBL" id="KAF8565321.1"/>
    </source>
</evidence>
<organism evidence="1 2">
    <name type="scientific">Paragonimus westermani</name>
    <dbReference type="NCBI Taxonomy" id="34504"/>
    <lineage>
        <taxon>Eukaryota</taxon>
        <taxon>Metazoa</taxon>
        <taxon>Spiralia</taxon>
        <taxon>Lophotrochozoa</taxon>
        <taxon>Platyhelminthes</taxon>
        <taxon>Trematoda</taxon>
        <taxon>Digenea</taxon>
        <taxon>Plagiorchiida</taxon>
        <taxon>Troglotremata</taxon>
        <taxon>Troglotrematidae</taxon>
        <taxon>Paragonimus</taxon>
    </lineage>
</organism>
<protein>
    <submittedName>
        <fullName evidence="1">Uncharacterized protein</fullName>
    </submittedName>
</protein>
<dbReference type="EMBL" id="JTDF01006968">
    <property type="protein sequence ID" value="KAF8565321.1"/>
    <property type="molecule type" value="Genomic_DNA"/>
</dbReference>
<dbReference type="AlphaFoldDB" id="A0A8T0DEV5"/>
<proteinExistence type="predicted"/>
<evidence type="ECO:0000313" key="2">
    <source>
        <dbReference type="Proteomes" id="UP000699462"/>
    </source>
</evidence>
<keyword evidence="2" id="KW-1185">Reference proteome</keyword>